<evidence type="ECO:0000313" key="4">
    <source>
        <dbReference type="Proteomes" id="UP000472971"/>
    </source>
</evidence>
<dbReference type="Proteomes" id="UP000570010">
    <property type="component" value="Unassembled WGS sequence"/>
</dbReference>
<evidence type="ECO:0000313" key="3">
    <source>
        <dbReference type="EMBL" id="NEY81119.1"/>
    </source>
</evidence>
<dbReference type="Proteomes" id="UP000472971">
    <property type="component" value="Unassembled WGS sequence"/>
</dbReference>
<accession>A0A6B3VT12</accession>
<dbReference type="EMBL" id="JACEIO010000010">
    <property type="protein sequence ID" value="MBA4536752.1"/>
    <property type="molecule type" value="Genomic_DNA"/>
</dbReference>
<organism evidence="3 4">
    <name type="scientific">Bacillus aquiflavi</name>
    <dbReference type="NCBI Taxonomy" id="2672567"/>
    <lineage>
        <taxon>Bacteria</taxon>
        <taxon>Bacillati</taxon>
        <taxon>Bacillota</taxon>
        <taxon>Bacilli</taxon>
        <taxon>Bacillales</taxon>
        <taxon>Bacillaceae</taxon>
        <taxon>Bacillus</taxon>
    </lineage>
</organism>
<gene>
    <name evidence="3" type="ORF">G4D64_06185</name>
    <name evidence="2" type="ORF">H1Z61_06220</name>
</gene>
<dbReference type="EMBL" id="JAAIWN010000010">
    <property type="protein sequence ID" value="NEY81119.1"/>
    <property type="molecule type" value="Genomic_DNA"/>
</dbReference>
<dbReference type="Pfam" id="PF16244">
    <property type="entry name" value="DUF4901"/>
    <property type="match status" value="2"/>
</dbReference>
<dbReference type="AlphaFoldDB" id="A0A6B3VT12"/>
<proteinExistence type="predicted"/>
<keyword evidence="4" id="KW-1185">Reference proteome</keyword>
<comment type="caution">
    <text evidence="3">The sequence shown here is derived from an EMBL/GenBank/DDBJ whole genome shotgun (WGS) entry which is preliminary data.</text>
</comment>
<feature type="domain" description="YcdB/YcdC repeated" evidence="1">
    <location>
        <begin position="242"/>
        <end position="398"/>
    </location>
</feature>
<evidence type="ECO:0000313" key="5">
    <source>
        <dbReference type="Proteomes" id="UP000570010"/>
    </source>
</evidence>
<protein>
    <submittedName>
        <fullName evidence="3">DUF4901 domain-containing protein</fullName>
    </submittedName>
</protein>
<evidence type="ECO:0000259" key="1">
    <source>
        <dbReference type="Pfam" id="PF16244"/>
    </source>
</evidence>
<reference evidence="3 4" key="1">
    <citation type="submission" date="2020-02" db="EMBL/GenBank/DDBJ databases">
        <title>Bacillus aquiflavi sp. nov., isolated from yellow water of strong flavor Chinese baijiu in Yibin region of China.</title>
        <authorList>
            <person name="Xie J."/>
        </authorList>
    </citation>
    <scope>NUCLEOTIDE SEQUENCE [LARGE SCALE GENOMIC DNA]</scope>
    <source>
        <strain evidence="3 4">3H-10</strain>
    </source>
</reference>
<name>A0A6B3VT12_9BACI</name>
<sequence length="477" mass="55150">MLKEELKKLATSFVDIPDRFQPVIEEYIEGENGKGEAMFSWTNEEQDEGISLSLDLAGKLTRLSVEKKDQHAVMPPLSLKERRERAEQFLISHYPEALKDLTFYRTKKLVHGARFYYGQIVMGLPLDQSGCLIDVAPDGMIIEFHYKGVKKIPNTPTKLIEKEKLRKHLQKTMDFQLTITNVLTSLHDVKEEGLCLVYQPEPSFIKYKADVLEPTLTLIHEEDEPENYIALPVPASTTEIQELSLEEIIGITEKMEVIREIDMGEELGIVWRERNWKMEESDLSIENFFKRHSEDTVKAIISKKTGKLRSLMRLHDRNGNLQLDRDDCYQRAIDFLQKINPKYHQCLQLIVREQEANDNVMTIPFDFNIHNGHGTPIHLGIVSVVVNRKTGQIDYYSGVDFDIEQLSDVSVEPVLSSKEAKEIFFNHLDFKLEWNENYDSEQKGDRLVYQAYNRHTGTPIRYIDALTGAVISEKIDM</sequence>
<reference evidence="2 5" key="2">
    <citation type="submission" date="2020-07" db="EMBL/GenBank/DDBJ databases">
        <authorList>
            <person name="Feng H."/>
        </authorList>
    </citation>
    <scope>NUCLEOTIDE SEQUENCE [LARGE SCALE GENOMIC DNA]</scope>
    <source>
        <strain evidence="5">s-12</strain>
        <strain evidence="2">S-12</strain>
    </source>
</reference>
<feature type="domain" description="YcdB/YcdC repeated" evidence="1">
    <location>
        <begin position="3"/>
        <end position="148"/>
    </location>
</feature>
<dbReference type="RefSeq" id="WP_163241240.1">
    <property type="nucleotide sequence ID" value="NZ_JAAIWN010000010.1"/>
</dbReference>
<dbReference type="InterPro" id="IPR032599">
    <property type="entry name" value="YcdB/YcdC_rep_domain"/>
</dbReference>
<evidence type="ECO:0000313" key="2">
    <source>
        <dbReference type="EMBL" id="MBA4536752.1"/>
    </source>
</evidence>